<feature type="compositionally biased region" description="Acidic residues" evidence="2">
    <location>
        <begin position="74"/>
        <end position="84"/>
    </location>
</feature>
<dbReference type="AlphaFoldDB" id="A0A8M1KNH1"/>
<feature type="compositionally biased region" description="Low complexity" evidence="2">
    <location>
        <begin position="175"/>
        <end position="184"/>
    </location>
</feature>
<sequence length="529" mass="58802">MSAMVQTPKLQASEDFDQCGAEYQSLSNQDYYSQLEALKRMHLQNIAHLDVMYLNELSASKGKASQEAQMSDKDEIDGAQEADESLPAKRGTNTIPRQDIKLQQNSASKSDISGSRAMEVEKAKKKEKKEKEEKEEEEKEEKEEEAAGQASRQSSGVRDEAKSSKPRAQPERWAASKPASAAAKHQPRAPSRRPSGAEPSSRIAKVTVPKPFKMMLREDDKKRRNQKTRSEVELENTLLRKELTELRECRRQFRATPAPPPPRTRPPLSEVFGQRAAGGRSRTTSLDRAARADPGTNRRAGGSRDISPEPFSFIERERRKREVRLEAVLSSPTSREERWVFKARPLPRLYRAASDDYHLFGATETHSRGEEQHRGPDVSRERLKHTGRLEDERGGVEVEEEETEEKSEDGEHGADESTDGAETPILCSNWRLRRKPSLASKGLLVEGETGGVRRGREGGDQGGAGGQGGGQGEGLVLHPPHPAHQHQSEPGFLFLCQPGAAANWQERLHQCVRAGGGIVMAVRSALVMH</sequence>
<feature type="compositionally biased region" description="Gly residues" evidence="2">
    <location>
        <begin position="460"/>
        <end position="473"/>
    </location>
</feature>
<name>A0A8M1KNH1_CLUHA</name>
<evidence type="ECO:0000256" key="2">
    <source>
        <dbReference type="SAM" id="MobiDB-lite"/>
    </source>
</evidence>
<dbReference type="GO" id="GO:0044782">
    <property type="term" value="P:cilium organization"/>
    <property type="evidence" value="ECO:0007669"/>
    <property type="project" value="TreeGrafter"/>
</dbReference>
<feature type="compositionally biased region" description="Basic and acidic residues" evidence="2">
    <location>
        <begin position="215"/>
        <end position="236"/>
    </location>
</feature>
<keyword evidence="3" id="KW-1185">Reference proteome</keyword>
<dbReference type="GO" id="GO:0005929">
    <property type="term" value="C:cilium"/>
    <property type="evidence" value="ECO:0007669"/>
    <property type="project" value="TreeGrafter"/>
</dbReference>
<protein>
    <submittedName>
        <fullName evidence="4">Protein FAM161A</fullName>
    </submittedName>
</protein>
<feature type="compositionally biased region" description="Polar residues" evidence="2">
    <location>
        <begin position="91"/>
        <end position="113"/>
    </location>
</feature>
<dbReference type="GeneID" id="116223109"/>
<feature type="compositionally biased region" description="Acidic residues" evidence="2">
    <location>
        <begin position="133"/>
        <end position="146"/>
    </location>
</feature>
<dbReference type="PANTHER" id="PTHR21501:SF3">
    <property type="entry name" value="PROTEIN FAM161A"/>
    <property type="match status" value="1"/>
</dbReference>
<keyword evidence="1" id="KW-0175">Coiled coil</keyword>
<feature type="region of interest" description="Disordered" evidence="2">
    <location>
        <begin position="364"/>
        <end position="427"/>
    </location>
</feature>
<feature type="compositionally biased region" description="Acidic residues" evidence="2">
    <location>
        <begin position="397"/>
        <end position="408"/>
    </location>
</feature>
<feature type="compositionally biased region" description="Basic and acidic residues" evidence="2">
    <location>
        <begin position="118"/>
        <end position="132"/>
    </location>
</feature>
<dbReference type="RefSeq" id="XP_042565427.1">
    <property type="nucleotide sequence ID" value="XM_042709493.1"/>
</dbReference>
<dbReference type="InterPro" id="IPR051655">
    <property type="entry name" value="FAM161"/>
</dbReference>
<evidence type="ECO:0000256" key="1">
    <source>
        <dbReference type="ARBA" id="ARBA00023054"/>
    </source>
</evidence>
<dbReference type="OrthoDB" id="2150121at2759"/>
<reference evidence="4" key="1">
    <citation type="submission" date="2025-08" db="UniProtKB">
        <authorList>
            <consortium name="RefSeq"/>
        </authorList>
    </citation>
    <scope>IDENTIFICATION</scope>
</reference>
<organism evidence="3 4">
    <name type="scientific">Clupea harengus</name>
    <name type="common">Atlantic herring</name>
    <dbReference type="NCBI Taxonomy" id="7950"/>
    <lineage>
        <taxon>Eukaryota</taxon>
        <taxon>Metazoa</taxon>
        <taxon>Chordata</taxon>
        <taxon>Craniata</taxon>
        <taxon>Vertebrata</taxon>
        <taxon>Euteleostomi</taxon>
        <taxon>Actinopterygii</taxon>
        <taxon>Neopterygii</taxon>
        <taxon>Teleostei</taxon>
        <taxon>Clupei</taxon>
        <taxon>Clupeiformes</taxon>
        <taxon>Clupeoidei</taxon>
        <taxon>Clupeidae</taxon>
        <taxon>Clupea</taxon>
    </lineage>
</organism>
<dbReference type="PANTHER" id="PTHR21501">
    <property type="entry name" value="PROTEIN FAM-161"/>
    <property type="match status" value="1"/>
</dbReference>
<feature type="compositionally biased region" description="Basic and acidic residues" evidence="2">
    <location>
        <begin position="387"/>
        <end position="396"/>
    </location>
</feature>
<evidence type="ECO:0000313" key="3">
    <source>
        <dbReference type="Proteomes" id="UP000515152"/>
    </source>
</evidence>
<proteinExistence type="predicted"/>
<accession>A0A8M1KNH1</accession>
<feature type="region of interest" description="Disordered" evidence="2">
    <location>
        <begin position="250"/>
        <end position="317"/>
    </location>
</feature>
<evidence type="ECO:0000313" key="4">
    <source>
        <dbReference type="RefSeq" id="XP_042565427.1"/>
    </source>
</evidence>
<dbReference type="GO" id="GO:0005856">
    <property type="term" value="C:cytoskeleton"/>
    <property type="evidence" value="ECO:0007669"/>
    <property type="project" value="UniProtKB-ARBA"/>
</dbReference>
<feature type="compositionally biased region" description="Basic and acidic residues" evidence="2">
    <location>
        <begin position="365"/>
        <end position="381"/>
    </location>
</feature>
<feature type="region of interest" description="Disordered" evidence="2">
    <location>
        <begin position="60"/>
        <end position="236"/>
    </location>
</feature>
<gene>
    <name evidence="4" type="primary">LOC116223109</name>
</gene>
<feature type="region of interest" description="Disordered" evidence="2">
    <location>
        <begin position="449"/>
        <end position="474"/>
    </location>
</feature>
<dbReference type="KEGG" id="char:116223109"/>
<dbReference type="Proteomes" id="UP000515152">
    <property type="component" value="Chromosome 13"/>
</dbReference>